<gene>
    <name evidence="1" type="ordered locus">Tery_0785</name>
</gene>
<sequence>MLYRDGIYLFGESEESGKIQNEYFVFELKGGKVIGAFYMLHSSFYCFYGIHQEDSLQVKVIDSYDETASDYTVNLRKYYRRNQVSDNDFRMLKLCKTNYEYLVW</sequence>
<dbReference type="EMBL" id="CP000393">
    <property type="protein sequence ID" value="ABG50205.1"/>
    <property type="molecule type" value="Genomic_DNA"/>
</dbReference>
<proteinExistence type="predicted"/>
<dbReference type="eggNOG" id="COG3170">
    <property type="taxonomic scope" value="Bacteria"/>
</dbReference>
<dbReference type="KEGG" id="ter:Tery_0785"/>
<accession>Q117W9</accession>
<protein>
    <submittedName>
        <fullName evidence="1">Uncharacterized protein</fullName>
    </submittedName>
</protein>
<dbReference type="STRING" id="203124.Tery_0785"/>
<evidence type="ECO:0000313" key="1">
    <source>
        <dbReference type="EMBL" id="ABG50205.1"/>
    </source>
</evidence>
<organism evidence="1">
    <name type="scientific">Trichodesmium erythraeum (strain IMS101)</name>
    <dbReference type="NCBI Taxonomy" id="203124"/>
    <lineage>
        <taxon>Bacteria</taxon>
        <taxon>Bacillati</taxon>
        <taxon>Cyanobacteriota</taxon>
        <taxon>Cyanophyceae</taxon>
        <taxon>Oscillatoriophycideae</taxon>
        <taxon>Oscillatoriales</taxon>
        <taxon>Microcoleaceae</taxon>
        <taxon>Trichodesmium</taxon>
    </lineage>
</organism>
<dbReference type="HOGENOM" id="CLU_114518_0_0_3"/>
<name>Q117W9_TRIEI</name>
<reference evidence="1" key="1">
    <citation type="submission" date="2006-06" db="EMBL/GenBank/DDBJ databases">
        <title>Complete sequence of Trichodesmium erythraeum IMS101.</title>
        <authorList>
            <consortium name="US DOE Joint Genome Institute"/>
            <person name="Copeland A."/>
            <person name="Lucas S."/>
            <person name="Lapidus A."/>
            <person name="Barry K."/>
            <person name="Detter J.C."/>
            <person name="Glavina del Rio T."/>
            <person name="Hammon N."/>
            <person name="Israni S."/>
            <person name="Dalin E."/>
            <person name="Tice H."/>
            <person name="Pitluck S."/>
            <person name="Kiss H."/>
            <person name="Munk A.C."/>
            <person name="Brettin T."/>
            <person name="Bruce D."/>
            <person name="Han C."/>
            <person name="Tapia R."/>
            <person name="Gilna P."/>
            <person name="Schmutz J."/>
            <person name="Larimer F."/>
            <person name="Land M."/>
            <person name="Hauser L."/>
            <person name="Kyrpides N."/>
            <person name="Kim E."/>
            <person name="Richardson P."/>
        </authorList>
    </citation>
    <scope>NUCLEOTIDE SEQUENCE [LARGE SCALE GENOMIC DNA]</scope>
    <source>
        <strain evidence="1">IMS101</strain>
    </source>
</reference>
<dbReference type="AlphaFoldDB" id="Q117W9"/>